<protein>
    <submittedName>
        <fullName evidence="1">Uncharacterized protein</fullName>
    </submittedName>
</protein>
<organism evidence="1">
    <name type="scientific">marine metagenome</name>
    <dbReference type="NCBI Taxonomy" id="408172"/>
    <lineage>
        <taxon>unclassified sequences</taxon>
        <taxon>metagenomes</taxon>
        <taxon>ecological metagenomes</taxon>
    </lineage>
</organism>
<proteinExistence type="predicted"/>
<reference evidence="1" key="1">
    <citation type="submission" date="2018-05" db="EMBL/GenBank/DDBJ databases">
        <authorList>
            <person name="Lanie J.A."/>
            <person name="Ng W.-L."/>
            <person name="Kazmierczak K.M."/>
            <person name="Andrzejewski T.M."/>
            <person name="Davidsen T.M."/>
            <person name="Wayne K.J."/>
            <person name="Tettelin H."/>
            <person name="Glass J.I."/>
            <person name="Rusch D."/>
            <person name="Podicherti R."/>
            <person name="Tsui H.-C.T."/>
            <person name="Winkler M.E."/>
        </authorList>
    </citation>
    <scope>NUCLEOTIDE SEQUENCE</scope>
</reference>
<name>A0A382FGV8_9ZZZZ</name>
<evidence type="ECO:0000313" key="1">
    <source>
        <dbReference type="EMBL" id="SVB61889.1"/>
    </source>
</evidence>
<gene>
    <name evidence="1" type="ORF">METZ01_LOCUS214743</name>
</gene>
<dbReference type="AlphaFoldDB" id="A0A382FGV8"/>
<accession>A0A382FGV8</accession>
<sequence length="35" mass="4273">MSFIYGTFKWRREPRFKKYRESSQKETSLSISGIQ</sequence>
<dbReference type="EMBL" id="UINC01049748">
    <property type="protein sequence ID" value="SVB61889.1"/>
    <property type="molecule type" value="Genomic_DNA"/>
</dbReference>